<name>A0A9Q3BWP0_9BASI</name>
<reference evidence="2" key="1">
    <citation type="submission" date="2021-03" db="EMBL/GenBank/DDBJ databases">
        <title>Draft genome sequence of rust myrtle Austropuccinia psidii MF-1, a brazilian biotype.</title>
        <authorList>
            <person name="Quecine M.C."/>
            <person name="Pachon D.M.R."/>
            <person name="Bonatelli M.L."/>
            <person name="Correr F.H."/>
            <person name="Franceschini L.M."/>
            <person name="Leite T.F."/>
            <person name="Margarido G.R.A."/>
            <person name="Almeida C.A."/>
            <person name="Ferrarezi J.A."/>
            <person name="Labate C.A."/>
        </authorList>
    </citation>
    <scope>NUCLEOTIDE SEQUENCE</scope>
    <source>
        <strain evidence="2">MF-1</strain>
    </source>
</reference>
<comment type="caution">
    <text evidence="2">The sequence shown here is derived from an EMBL/GenBank/DDBJ whole genome shotgun (WGS) entry which is preliminary data.</text>
</comment>
<evidence type="ECO:0000256" key="1">
    <source>
        <dbReference type="SAM" id="MobiDB-lite"/>
    </source>
</evidence>
<accession>A0A9Q3BWP0</accession>
<evidence type="ECO:0000313" key="3">
    <source>
        <dbReference type="Proteomes" id="UP000765509"/>
    </source>
</evidence>
<keyword evidence="3" id="KW-1185">Reference proteome</keyword>
<organism evidence="2 3">
    <name type="scientific">Austropuccinia psidii MF-1</name>
    <dbReference type="NCBI Taxonomy" id="1389203"/>
    <lineage>
        <taxon>Eukaryota</taxon>
        <taxon>Fungi</taxon>
        <taxon>Dikarya</taxon>
        <taxon>Basidiomycota</taxon>
        <taxon>Pucciniomycotina</taxon>
        <taxon>Pucciniomycetes</taxon>
        <taxon>Pucciniales</taxon>
        <taxon>Sphaerophragmiaceae</taxon>
        <taxon>Austropuccinia</taxon>
    </lineage>
</organism>
<sequence length="113" mass="13386">MVTSQQLKSVSSTSRRKKDRSTLQFPATQVCQQREHWPIQVTREDQNMENEGQEHVTRLFGRVYRNDRVVISSANYRMIPATASEEMAAKFAWYEDELINELQRIFDYLNIDK</sequence>
<feature type="region of interest" description="Disordered" evidence="1">
    <location>
        <begin position="1"/>
        <end position="27"/>
    </location>
</feature>
<dbReference type="Proteomes" id="UP000765509">
    <property type="component" value="Unassembled WGS sequence"/>
</dbReference>
<gene>
    <name evidence="2" type="ORF">O181_012153</name>
</gene>
<proteinExistence type="predicted"/>
<protein>
    <submittedName>
        <fullName evidence="2">Uncharacterized protein</fullName>
    </submittedName>
</protein>
<evidence type="ECO:0000313" key="2">
    <source>
        <dbReference type="EMBL" id="MBW0472438.1"/>
    </source>
</evidence>
<dbReference type="EMBL" id="AVOT02003089">
    <property type="protein sequence ID" value="MBW0472438.1"/>
    <property type="molecule type" value="Genomic_DNA"/>
</dbReference>
<dbReference type="AlphaFoldDB" id="A0A9Q3BWP0"/>